<dbReference type="OrthoDB" id="103819at2759"/>
<feature type="domain" description="Zn(2)-C6 fungal-type" evidence="7">
    <location>
        <begin position="30"/>
        <end position="59"/>
    </location>
</feature>
<evidence type="ECO:0000256" key="5">
    <source>
        <dbReference type="ARBA" id="ARBA00023242"/>
    </source>
</evidence>
<evidence type="ECO:0000256" key="4">
    <source>
        <dbReference type="ARBA" id="ARBA00023163"/>
    </source>
</evidence>
<keyword evidence="2" id="KW-0805">Transcription regulation</keyword>
<dbReference type="Gene3D" id="4.10.240.10">
    <property type="entry name" value="Zn(2)-C6 fungal-type DNA-binding domain"/>
    <property type="match status" value="1"/>
</dbReference>
<keyword evidence="9" id="KW-1185">Reference proteome</keyword>
<dbReference type="VEuPathDB" id="FungiDB:BO97DRAFT_131201"/>
<dbReference type="SUPFAM" id="SSF57701">
    <property type="entry name" value="Zn2/Cys6 DNA-binding domain"/>
    <property type="match status" value="1"/>
</dbReference>
<gene>
    <name evidence="8" type="ORF">BO97DRAFT_131201</name>
</gene>
<dbReference type="STRING" id="1450537.A0A395I876"/>
<reference evidence="8 9" key="1">
    <citation type="submission" date="2018-02" db="EMBL/GenBank/DDBJ databases">
        <title>The genomes of Aspergillus section Nigri reveals drivers in fungal speciation.</title>
        <authorList>
            <consortium name="DOE Joint Genome Institute"/>
            <person name="Vesth T.C."/>
            <person name="Nybo J."/>
            <person name="Theobald S."/>
            <person name="Brandl J."/>
            <person name="Frisvad J.C."/>
            <person name="Nielsen K.F."/>
            <person name="Lyhne E.K."/>
            <person name="Kogle M.E."/>
            <person name="Kuo A."/>
            <person name="Riley R."/>
            <person name="Clum A."/>
            <person name="Nolan M."/>
            <person name="Lipzen A."/>
            <person name="Salamov A."/>
            <person name="Henrissat B."/>
            <person name="Wiebenga A."/>
            <person name="De vries R.P."/>
            <person name="Grigoriev I.V."/>
            <person name="Mortensen U.H."/>
            <person name="Andersen M.R."/>
            <person name="Baker S.E."/>
        </authorList>
    </citation>
    <scope>NUCLEOTIDE SEQUENCE [LARGE SCALE GENOMIC DNA]</scope>
    <source>
        <strain evidence="8 9">CBS 101889</strain>
    </source>
</reference>
<feature type="compositionally biased region" description="Basic and acidic residues" evidence="6">
    <location>
        <begin position="124"/>
        <end position="134"/>
    </location>
</feature>
<dbReference type="PROSITE" id="PS50048">
    <property type="entry name" value="ZN2_CY6_FUNGAL_2"/>
    <property type="match status" value="1"/>
</dbReference>
<dbReference type="InterPro" id="IPR007219">
    <property type="entry name" value="XnlR_reg_dom"/>
</dbReference>
<dbReference type="GO" id="GO:0008270">
    <property type="term" value="F:zinc ion binding"/>
    <property type="evidence" value="ECO:0007669"/>
    <property type="project" value="InterPro"/>
</dbReference>
<dbReference type="AlphaFoldDB" id="A0A395I876"/>
<proteinExistence type="predicted"/>
<keyword evidence="4" id="KW-0804">Transcription</keyword>
<dbReference type="Proteomes" id="UP000248961">
    <property type="component" value="Unassembled WGS sequence"/>
</dbReference>
<protein>
    <recommendedName>
        <fullName evidence="7">Zn(2)-C6 fungal-type domain-containing protein</fullName>
    </recommendedName>
</protein>
<dbReference type="GeneID" id="37194338"/>
<evidence type="ECO:0000256" key="6">
    <source>
        <dbReference type="SAM" id="MobiDB-lite"/>
    </source>
</evidence>
<dbReference type="SMART" id="SM00906">
    <property type="entry name" value="Fungal_trans"/>
    <property type="match status" value="1"/>
</dbReference>
<accession>A0A395I876</accession>
<sequence length="677" mass="75891">MTFAVIPVLEKNAMYSHNSPVFNENEPTRACDQCRTRKIRCDRKHPCATCQVARRSCSYSTAAPKPKEARQRVLISSQYESKLDAFERRLTGIECLLQKLVDGQNGHASTPPSTNNPGYVDSPSLERRSSPMLNKEKTESIYEGDTSLGVHADLAKRFFRDTIQNLTISYDLSPQMNLGLSRLEEIVATQSRSLTNSGEHFPVQDLPVDCEPRNLPMPPTHDILRILRQAKADPAQVTFNFLCSFLTIDDFIGYCNRICFALNDPTLADYIIVNGGLYYLFDEKFRQRNDISSEEKFLNYRTMCKANFELSLRRLSIFIPSNRDNITALLFGVLYAVEVSRPLLAWKLNYTAIQMCQTLGYHRLPMALSNQQADLHVPPESTLFWYSYVLDKGLALKLGRQSAVQDYDIIVPTRNNLSSASDPLQQLSFIGIRGAQVQGKILETLYSHAAVSTMNDQRQQQGLSLAQEILSLTQTIENLLGGCAIMHQADDPRPKLEDWLAVSLQAELVSLHATLCLVYRGTPALSGAYNMLSPDCLDSARNAVRAHLTCMRLLGSSLSAQACYVLWTLLLTPFIPFIVLFCNSISIECANDHDLDLLREFVESLELVQGTSEAIEQVYSLAQALYEIATLYKEQNRHDAEAQLVLLGSEFDRFLSESGFMPSFFQSSTVSSGAGIL</sequence>
<dbReference type="SMART" id="SM00066">
    <property type="entry name" value="GAL4"/>
    <property type="match status" value="1"/>
</dbReference>
<dbReference type="GO" id="GO:0003677">
    <property type="term" value="F:DNA binding"/>
    <property type="evidence" value="ECO:0007669"/>
    <property type="project" value="UniProtKB-KW"/>
</dbReference>
<dbReference type="PANTHER" id="PTHR46910">
    <property type="entry name" value="TRANSCRIPTION FACTOR PDR1"/>
    <property type="match status" value="1"/>
</dbReference>
<dbReference type="GO" id="GO:0009893">
    <property type="term" value="P:positive regulation of metabolic process"/>
    <property type="evidence" value="ECO:0007669"/>
    <property type="project" value="UniProtKB-ARBA"/>
</dbReference>
<dbReference type="CDD" id="cd12148">
    <property type="entry name" value="fungal_TF_MHR"/>
    <property type="match status" value="1"/>
</dbReference>
<evidence type="ECO:0000256" key="3">
    <source>
        <dbReference type="ARBA" id="ARBA00023125"/>
    </source>
</evidence>
<organism evidence="8 9">
    <name type="scientific">Aspergillus homomorphus (strain CBS 101889)</name>
    <dbReference type="NCBI Taxonomy" id="1450537"/>
    <lineage>
        <taxon>Eukaryota</taxon>
        <taxon>Fungi</taxon>
        <taxon>Dikarya</taxon>
        <taxon>Ascomycota</taxon>
        <taxon>Pezizomycotina</taxon>
        <taxon>Eurotiomycetes</taxon>
        <taxon>Eurotiomycetidae</taxon>
        <taxon>Eurotiales</taxon>
        <taxon>Aspergillaceae</taxon>
        <taxon>Aspergillus</taxon>
        <taxon>Aspergillus subgen. Circumdati</taxon>
    </lineage>
</organism>
<dbReference type="InterPro" id="IPR036864">
    <property type="entry name" value="Zn2-C6_fun-type_DNA-bd_sf"/>
</dbReference>
<dbReference type="PANTHER" id="PTHR46910:SF5">
    <property type="entry name" value="ZN(II)2CYS6 TRANSCRIPTION FACTOR (EUROFUNG)"/>
    <property type="match status" value="1"/>
</dbReference>
<evidence type="ECO:0000256" key="1">
    <source>
        <dbReference type="ARBA" id="ARBA00022723"/>
    </source>
</evidence>
<dbReference type="CDD" id="cd00067">
    <property type="entry name" value="GAL4"/>
    <property type="match status" value="1"/>
</dbReference>
<dbReference type="InterPro" id="IPR050987">
    <property type="entry name" value="AtrR-like"/>
</dbReference>
<feature type="compositionally biased region" description="Polar residues" evidence="6">
    <location>
        <begin position="106"/>
        <end position="117"/>
    </location>
</feature>
<dbReference type="Pfam" id="PF04082">
    <property type="entry name" value="Fungal_trans"/>
    <property type="match status" value="1"/>
</dbReference>
<dbReference type="RefSeq" id="XP_025555491.1">
    <property type="nucleotide sequence ID" value="XM_025690049.1"/>
</dbReference>
<feature type="region of interest" description="Disordered" evidence="6">
    <location>
        <begin position="104"/>
        <end position="134"/>
    </location>
</feature>
<dbReference type="EMBL" id="KZ824269">
    <property type="protein sequence ID" value="RAL16337.1"/>
    <property type="molecule type" value="Genomic_DNA"/>
</dbReference>
<dbReference type="GO" id="GO:0000981">
    <property type="term" value="F:DNA-binding transcription factor activity, RNA polymerase II-specific"/>
    <property type="evidence" value="ECO:0007669"/>
    <property type="project" value="InterPro"/>
</dbReference>
<keyword evidence="3" id="KW-0238">DNA-binding</keyword>
<evidence type="ECO:0000313" key="8">
    <source>
        <dbReference type="EMBL" id="RAL16337.1"/>
    </source>
</evidence>
<evidence type="ECO:0000259" key="7">
    <source>
        <dbReference type="PROSITE" id="PS50048"/>
    </source>
</evidence>
<dbReference type="PROSITE" id="PS00463">
    <property type="entry name" value="ZN2_CY6_FUNGAL_1"/>
    <property type="match status" value="1"/>
</dbReference>
<dbReference type="InterPro" id="IPR001138">
    <property type="entry name" value="Zn2Cys6_DnaBD"/>
</dbReference>
<dbReference type="Pfam" id="PF00172">
    <property type="entry name" value="Zn_clus"/>
    <property type="match status" value="1"/>
</dbReference>
<name>A0A395I876_ASPHC</name>
<evidence type="ECO:0000256" key="2">
    <source>
        <dbReference type="ARBA" id="ARBA00023015"/>
    </source>
</evidence>
<keyword evidence="1" id="KW-0479">Metal-binding</keyword>
<keyword evidence="5" id="KW-0539">Nucleus</keyword>
<evidence type="ECO:0000313" key="9">
    <source>
        <dbReference type="Proteomes" id="UP000248961"/>
    </source>
</evidence>
<dbReference type="GO" id="GO:0006351">
    <property type="term" value="P:DNA-templated transcription"/>
    <property type="evidence" value="ECO:0007669"/>
    <property type="project" value="InterPro"/>
</dbReference>